<dbReference type="KEGG" id="aaf:AURANDRAFT_16106"/>
<dbReference type="InterPro" id="IPR022764">
    <property type="entry name" value="Peptidase_S54_rhomboid_dom"/>
</dbReference>
<name>F0Y1I2_AURAN</name>
<keyword evidence="3 6" id="KW-0812">Transmembrane</keyword>
<keyword evidence="9" id="KW-1185">Reference proteome</keyword>
<dbReference type="PANTHER" id="PTHR45840:SF9">
    <property type="entry name" value="INACTIVE RHOMBOID-RELATED PROTEIN 2"/>
    <property type="match status" value="1"/>
</dbReference>
<proteinExistence type="inferred from homology"/>
<feature type="non-terminal residue" evidence="8">
    <location>
        <position position="90"/>
    </location>
</feature>
<protein>
    <recommendedName>
        <fullName evidence="7">Peptidase S54 rhomboid domain-containing protein</fullName>
    </recommendedName>
</protein>
<evidence type="ECO:0000256" key="6">
    <source>
        <dbReference type="SAM" id="Phobius"/>
    </source>
</evidence>
<dbReference type="Proteomes" id="UP000002729">
    <property type="component" value="Unassembled WGS sequence"/>
</dbReference>
<feature type="domain" description="Peptidase S54 rhomboid" evidence="7">
    <location>
        <begin position="1"/>
        <end position="88"/>
    </location>
</feature>
<organism evidence="9">
    <name type="scientific">Aureococcus anophagefferens</name>
    <name type="common">Harmful bloom alga</name>
    <dbReference type="NCBI Taxonomy" id="44056"/>
    <lineage>
        <taxon>Eukaryota</taxon>
        <taxon>Sar</taxon>
        <taxon>Stramenopiles</taxon>
        <taxon>Ochrophyta</taxon>
        <taxon>Pelagophyceae</taxon>
        <taxon>Pelagomonadales</taxon>
        <taxon>Pelagomonadaceae</taxon>
        <taxon>Aureococcus</taxon>
    </lineage>
</organism>
<evidence type="ECO:0000256" key="4">
    <source>
        <dbReference type="ARBA" id="ARBA00022989"/>
    </source>
</evidence>
<dbReference type="SUPFAM" id="SSF144091">
    <property type="entry name" value="Rhomboid-like"/>
    <property type="match status" value="1"/>
</dbReference>
<reference evidence="8 9" key="1">
    <citation type="journal article" date="2011" name="Proc. Natl. Acad. Sci. U.S.A.">
        <title>Niche of harmful alga Aureococcus anophagefferens revealed through ecogenomics.</title>
        <authorList>
            <person name="Gobler C.J."/>
            <person name="Berry D.L."/>
            <person name="Dyhrman S.T."/>
            <person name="Wilhelm S.W."/>
            <person name="Salamov A."/>
            <person name="Lobanov A.V."/>
            <person name="Zhang Y."/>
            <person name="Collier J.L."/>
            <person name="Wurch L.L."/>
            <person name="Kustka A.B."/>
            <person name="Dill B.D."/>
            <person name="Shah M."/>
            <person name="VerBerkmoes N.C."/>
            <person name="Kuo A."/>
            <person name="Terry A."/>
            <person name="Pangilinan J."/>
            <person name="Lindquist E.A."/>
            <person name="Lucas S."/>
            <person name="Paulsen I.T."/>
            <person name="Hattenrath-Lehmann T.K."/>
            <person name="Talmage S.C."/>
            <person name="Walker E.A."/>
            <person name="Koch F."/>
            <person name="Burson A.M."/>
            <person name="Marcoval M.A."/>
            <person name="Tang Y.Z."/>
            <person name="Lecleir G.R."/>
            <person name="Coyne K.J."/>
            <person name="Berg G.M."/>
            <person name="Bertrand E.M."/>
            <person name="Saito M.A."/>
            <person name="Gladyshev V.N."/>
            <person name="Grigoriev I.V."/>
        </authorList>
    </citation>
    <scope>NUCLEOTIDE SEQUENCE [LARGE SCALE GENOMIC DNA]</scope>
    <source>
        <strain evidence="9">CCMP 1984</strain>
    </source>
</reference>
<dbReference type="Pfam" id="PF01694">
    <property type="entry name" value="Rhomboid"/>
    <property type="match status" value="1"/>
</dbReference>
<evidence type="ECO:0000256" key="3">
    <source>
        <dbReference type="ARBA" id="ARBA00022692"/>
    </source>
</evidence>
<evidence type="ECO:0000256" key="5">
    <source>
        <dbReference type="ARBA" id="ARBA00023136"/>
    </source>
</evidence>
<dbReference type="InterPro" id="IPR051739">
    <property type="entry name" value="Rhomboid_IM_Serine_Proteases"/>
</dbReference>
<evidence type="ECO:0000259" key="7">
    <source>
        <dbReference type="Pfam" id="PF01694"/>
    </source>
</evidence>
<gene>
    <name evidence="8" type="ORF">AURANDRAFT_16106</name>
</gene>
<dbReference type="GO" id="GO:0016020">
    <property type="term" value="C:membrane"/>
    <property type="evidence" value="ECO:0007669"/>
    <property type="project" value="UniProtKB-SubCell"/>
</dbReference>
<dbReference type="InterPro" id="IPR035952">
    <property type="entry name" value="Rhomboid-like_sf"/>
</dbReference>
<evidence type="ECO:0000256" key="2">
    <source>
        <dbReference type="ARBA" id="ARBA00009045"/>
    </source>
</evidence>
<comment type="similarity">
    <text evidence="2">Belongs to the peptidase S54 family.</text>
</comment>
<keyword evidence="5 6" id="KW-0472">Membrane</keyword>
<dbReference type="EMBL" id="GL833123">
    <property type="protein sequence ID" value="EGB10934.1"/>
    <property type="molecule type" value="Genomic_DNA"/>
</dbReference>
<dbReference type="Gene3D" id="1.20.1540.10">
    <property type="entry name" value="Rhomboid-like"/>
    <property type="match status" value="1"/>
</dbReference>
<dbReference type="PANTHER" id="PTHR45840">
    <property type="entry name" value="RHOMBOID-RELATED PROTEIN"/>
    <property type="match status" value="1"/>
</dbReference>
<comment type="subcellular location">
    <subcellularLocation>
        <location evidence="1">Membrane</location>
        <topology evidence="1">Multi-pass membrane protein</topology>
    </subcellularLocation>
</comment>
<dbReference type="AlphaFoldDB" id="F0Y1I2"/>
<dbReference type="RefSeq" id="XP_009034503.1">
    <property type="nucleotide sequence ID" value="XM_009036255.1"/>
</dbReference>
<evidence type="ECO:0000313" key="8">
    <source>
        <dbReference type="EMBL" id="EGB10934.1"/>
    </source>
</evidence>
<dbReference type="GeneID" id="20218598"/>
<accession>F0Y1I2</accession>
<keyword evidence="4 6" id="KW-1133">Transmembrane helix</keyword>
<dbReference type="InParanoid" id="F0Y1I2"/>
<feature type="transmembrane region" description="Helical" evidence="6">
    <location>
        <begin position="64"/>
        <end position="83"/>
    </location>
</feature>
<feature type="transmembrane region" description="Helical" evidence="6">
    <location>
        <begin position="40"/>
        <end position="58"/>
    </location>
</feature>
<evidence type="ECO:0000313" key="9">
    <source>
        <dbReference type="Proteomes" id="UP000002729"/>
    </source>
</evidence>
<sequence>YRVWSYSLVHRGLQHVLFNTVIQCIFGIPMEMVHGTRTLFLTYYMGVTLGALFAAAWVPYGSLVGASGGVYCLMGVHMGNLALNWRRMHR</sequence>
<dbReference type="OrthoDB" id="418595at2759"/>
<dbReference type="MEROPS" id="S54.010"/>
<feature type="non-terminal residue" evidence="8">
    <location>
        <position position="1"/>
    </location>
</feature>
<dbReference type="GO" id="GO:0004252">
    <property type="term" value="F:serine-type endopeptidase activity"/>
    <property type="evidence" value="ECO:0007669"/>
    <property type="project" value="InterPro"/>
</dbReference>
<dbReference type="eggNOG" id="KOG2289">
    <property type="taxonomic scope" value="Eukaryota"/>
</dbReference>
<evidence type="ECO:0000256" key="1">
    <source>
        <dbReference type="ARBA" id="ARBA00004141"/>
    </source>
</evidence>